<comment type="caution">
    <text evidence="1">The sequence shown here is derived from an EMBL/GenBank/DDBJ whole genome shotgun (WGS) entry which is preliminary data.</text>
</comment>
<dbReference type="EMBL" id="VSRR010000125">
    <property type="protein sequence ID" value="MPC10638.1"/>
    <property type="molecule type" value="Genomic_DNA"/>
</dbReference>
<accession>A0A5B7CNG9</accession>
<keyword evidence="2" id="KW-1185">Reference proteome</keyword>
<gene>
    <name evidence="1" type="ORF">E2C01_003276</name>
</gene>
<proteinExistence type="predicted"/>
<evidence type="ECO:0000313" key="1">
    <source>
        <dbReference type="EMBL" id="MPC10638.1"/>
    </source>
</evidence>
<dbReference type="Proteomes" id="UP000324222">
    <property type="component" value="Unassembled WGS sequence"/>
</dbReference>
<evidence type="ECO:0000313" key="2">
    <source>
        <dbReference type="Proteomes" id="UP000324222"/>
    </source>
</evidence>
<protein>
    <submittedName>
        <fullName evidence="1">Uncharacterized protein</fullName>
    </submittedName>
</protein>
<name>A0A5B7CNG9_PORTR</name>
<sequence length="66" mass="7367">MEPASLTGVGCWDQRSPRLGPWKPSGYQGGNISNDFSLYCLKRKELLDVLDDGGPLQCLYQTPQEH</sequence>
<organism evidence="1 2">
    <name type="scientific">Portunus trituberculatus</name>
    <name type="common">Swimming crab</name>
    <name type="synonym">Neptunus trituberculatus</name>
    <dbReference type="NCBI Taxonomy" id="210409"/>
    <lineage>
        <taxon>Eukaryota</taxon>
        <taxon>Metazoa</taxon>
        <taxon>Ecdysozoa</taxon>
        <taxon>Arthropoda</taxon>
        <taxon>Crustacea</taxon>
        <taxon>Multicrustacea</taxon>
        <taxon>Malacostraca</taxon>
        <taxon>Eumalacostraca</taxon>
        <taxon>Eucarida</taxon>
        <taxon>Decapoda</taxon>
        <taxon>Pleocyemata</taxon>
        <taxon>Brachyura</taxon>
        <taxon>Eubrachyura</taxon>
        <taxon>Portunoidea</taxon>
        <taxon>Portunidae</taxon>
        <taxon>Portuninae</taxon>
        <taxon>Portunus</taxon>
    </lineage>
</organism>
<dbReference type="AlphaFoldDB" id="A0A5B7CNG9"/>
<reference evidence="1 2" key="1">
    <citation type="submission" date="2019-05" db="EMBL/GenBank/DDBJ databases">
        <title>Another draft genome of Portunus trituberculatus and its Hox gene families provides insights of decapod evolution.</title>
        <authorList>
            <person name="Jeong J.-H."/>
            <person name="Song I."/>
            <person name="Kim S."/>
            <person name="Choi T."/>
            <person name="Kim D."/>
            <person name="Ryu S."/>
            <person name="Kim W."/>
        </authorList>
    </citation>
    <scope>NUCLEOTIDE SEQUENCE [LARGE SCALE GENOMIC DNA]</scope>
    <source>
        <tissue evidence="1">Muscle</tissue>
    </source>
</reference>